<proteinExistence type="predicted"/>
<feature type="region of interest" description="Disordered" evidence="1">
    <location>
        <begin position="66"/>
        <end position="110"/>
    </location>
</feature>
<gene>
    <name evidence="2" type="ORF">FGG08_003906</name>
</gene>
<dbReference type="InterPro" id="IPR011990">
    <property type="entry name" value="TPR-like_helical_dom_sf"/>
</dbReference>
<comment type="caution">
    <text evidence="2">The sequence shown here is derived from an EMBL/GenBank/DDBJ whole genome shotgun (WGS) entry which is preliminary data.</text>
</comment>
<dbReference type="Gene3D" id="1.25.40.10">
    <property type="entry name" value="Tetratricopeptide repeat domain"/>
    <property type="match status" value="2"/>
</dbReference>
<reference evidence="2" key="1">
    <citation type="submission" date="2021-03" db="EMBL/GenBank/DDBJ databases">
        <title>Comparative genomics and phylogenomic investigation of the class Geoglossomycetes provide insights into ecological specialization and systematics.</title>
        <authorList>
            <person name="Melie T."/>
            <person name="Pirro S."/>
            <person name="Miller A.N."/>
            <person name="Quandt A."/>
        </authorList>
    </citation>
    <scope>NUCLEOTIDE SEQUENCE</scope>
    <source>
        <strain evidence="2">GBOQ0MN5Z8</strain>
    </source>
</reference>
<dbReference type="EMBL" id="JAGHQL010000073">
    <property type="protein sequence ID" value="KAH0541616.1"/>
    <property type="molecule type" value="Genomic_DNA"/>
</dbReference>
<evidence type="ECO:0008006" key="4">
    <source>
        <dbReference type="Google" id="ProtNLM"/>
    </source>
</evidence>
<dbReference type="OrthoDB" id="5308957at2759"/>
<accession>A0A9P8I3D0</accession>
<evidence type="ECO:0000313" key="3">
    <source>
        <dbReference type="Proteomes" id="UP000698800"/>
    </source>
</evidence>
<name>A0A9P8I3D0_9PEZI</name>
<evidence type="ECO:0000256" key="1">
    <source>
        <dbReference type="SAM" id="MobiDB-lite"/>
    </source>
</evidence>
<dbReference type="Proteomes" id="UP000698800">
    <property type="component" value="Unassembled WGS sequence"/>
</dbReference>
<organism evidence="2 3">
    <name type="scientific">Glutinoglossum americanum</name>
    <dbReference type="NCBI Taxonomy" id="1670608"/>
    <lineage>
        <taxon>Eukaryota</taxon>
        <taxon>Fungi</taxon>
        <taxon>Dikarya</taxon>
        <taxon>Ascomycota</taxon>
        <taxon>Pezizomycotina</taxon>
        <taxon>Geoglossomycetes</taxon>
        <taxon>Geoglossales</taxon>
        <taxon>Geoglossaceae</taxon>
        <taxon>Glutinoglossum</taxon>
    </lineage>
</organism>
<keyword evidence="3" id="KW-1185">Reference proteome</keyword>
<evidence type="ECO:0000313" key="2">
    <source>
        <dbReference type="EMBL" id="KAH0541616.1"/>
    </source>
</evidence>
<protein>
    <recommendedName>
        <fullName evidence="4">Clr5 domain-containing protein</fullName>
    </recommendedName>
</protein>
<dbReference type="AlphaFoldDB" id="A0A9P8I3D0"/>
<dbReference type="SUPFAM" id="SSF48452">
    <property type="entry name" value="TPR-like"/>
    <property type="match status" value="1"/>
</dbReference>
<sequence length="503" mass="57261">MYKDKFSEWGFYKNLPREKAQWMLNKAEQRKDQLPEPKETVFVCRGREWTEEVLRNKVKGAKFEGDLDEATPQDTTYMTPRPLNVPSPGSARTPKEPSIPAERWTPTPFSGNTQPRFLRLTWNGQTLEALKALRNSAHELDREGDFQNAEGKLREVLAGFENLLSPTHEDTNAVAYELATLYAGHDRMNDADLVLNWMGENHVERWGPNHRKTQTHFLRVVDLFNSWSRSNDAMTFLYRVLDALDKHDSVGTRRNNTSNFDSPLVAQAHVGPPHIAAQQPGPEYVASAVAGTDDPARVDYQLGLARSRTAAFDEAAEPLLLSLIEQCDKYPERLNSQILQARCALLDLYQRLGDDERVASGLDQAKEVLEKILPSTKKTKHFLEACIKVAELHVKNDYCQSAEDMFQTIGCEVEDTFGIDHENTIELLICIGKIFQRQNQWDNARPWFERALAASMTRNGLQSTMTKRLEAALENQRYSVTALMHEELESIVRSSSLDTPWRG</sequence>